<dbReference type="EMBL" id="JBJUIK010000012">
    <property type="protein sequence ID" value="KAL3511293.1"/>
    <property type="molecule type" value="Genomic_DNA"/>
</dbReference>
<evidence type="ECO:0000259" key="2">
    <source>
        <dbReference type="Pfam" id="PF06075"/>
    </source>
</evidence>
<proteinExistence type="predicted"/>
<dbReference type="Pfam" id="PF06075">
    <property type="entry name" value="DUF936"/>
    <property type="match status" value="1"/>
</dbReference>
<feature type="compositionally biased region" description="Polar residues" evidence="1">
    <location>
        <begin position="57"/>
        <end position="70"/>
    </location>
</feature>
<comment type="caution">
    <text evidence="3">The sequence shown here is derived from an EMBL/GenBank/DDBJ whole genome shotgun (WGS) entry which is preliminary data.</text>
</comment>
<evidence type="ECO:0000313" key="4">
    <source>
        <dbReference type="Proteomes" id="UP001630127"/>
    </source>
</evidence>
<keyword evidence="4" id="KW-1185">Reference proteome</keyword>
<gene>
    <name evidence="3" type="ORF">ACH5RR_030694</name>
</gene>
<dbReference type="PANTHER" id="PTHR31928:SF6">
    <property type="entry name" value="DUF936 DOMAIN-CONTAINING PROTEIN"/>
    <property type="match status" value="1"/>
</dbReference>
<evidence type="ECO:0000256" key="1">
    <source>
        <dbReference type="SAM" id="MobiDB-lite"/>
    </source>
</evidence>
<sequence length="201" mass="22428">MLSGQFVYDDEWEPGSPVPVVKGAKLVPGRHPLIGTVEPLIVLRTKGEKSDQKMNPKFSTPRRSSWGIGTNGTDAIENSSPLVIKPVPVDFDQYTTLMKESHNFLMSPLLWLLGFSVNIPTPARRRLLSSLSASSPHHGQPKPLPFSTTRVIRQLSTIRWRKHRRPPSISSASPGRGFAYRPGQVHFPVAINTFEFWPSPN</sequence>
<dbReference type="PANTHER" id="PTHR31928">
    <property type="entry name" value="EXPRESSED PROTEIN"/>
    <property type="match status" value="1"/>
</dbReference>
<organism evidence="3 4">
    <name type="scientific">Cinchona calisaya</name>
    <dbReference type="NCBI Taxonomy" id="153742"/>
    <lineage>
        <taxon>Eukaryota</taxon>
        <taxon>Viridiplantae</taxon>
        <taxon>Streptophyta</taxon>
        <taxon>Embryophyta</taxon>
        <taxon>Tracheophyta</taxon>
        <taxon>Spermatophyta</taxon>
        <taxon>Magnoliopsida</taxon>
        <taxon>eudicotyledons</taxon>
        <taxon>Gunneridae</taxon>
        <taxon>Pentapetalae</taxon>
        <taxon>asterids</taxon>
        <taxon>lamiids</taxon>
        <taxon>Gentianales</taxon>
        <taxon>Rubiaceae</taxon>
        <taxon>Cinchonoideae</taxon>
        <taxon>Cinchoneae</taxon>
        <taxon>Cinchona</taxon>
    </lineage>
</organism>
<dbReference type="InterPro" id="IPR048297">
    <property type="entry name" value="DUF936_dom_pln"/>
</dbReference>
<protein>
    <recommendedName>
        <fullName evidence="2">DUF936 domain-containing protein</fullName>
    </recommendedName>
</protein>
<name>A0ABD2Z0H7_9GENT</name>
<dbReference type="AlphaFoldDB" id="A0ABD2Z0H7"/>
<feature type="domain" description="DUF936" evidence="2">
    <location>
        <begin position="4"/>
        <end position="41"/>
    </location>
</feature>
<accession>A0ABD2Z0H7</accession>
<reference evidence="3 4" key="1">
    <citation type="submission" date="2024-11" db="EMBL/GenBank/DDBJ databases">
        <title>A near-complete genome assembly of Cinchona calisaya.</title>
        <authorList>
            <person name="Lian D.C."/>
            <person name="Zhao X.W."/>
            <person name="Wei L."/>
        </authorList>
    </citation>
    <scope>NUCLEOTIDE SEQUENCE [LARGE SCALE GENOMIC DNA]</scope>
    <source>
        <tissue evidence="3">Nenye</tissue>
    </source>
</reference>
<dbReference type="InterPro" id="IPR010341">
    <property type="entry name" value="DUF936_pln"/>
</dbReference>
<dbReference type="Proteomes" id="UP001630127">
    <property type="component" value="Unassembled WGS sequence"/>
</dbReference>
<feature type="region of interest" description="Disordered" evidence="1">
    <location>
        <begin position="48"/>
        <end position="70"/>
    </location>
</feature>
<evidence type="ECO:0000313" key="3">
    <source>
        <dbReference type="EMBL" id="KAL3511293.1"/>
    </source>
</evidence>